<dbReference type="Proteomes" id="UP001209540">
    <property type="component" value="Unassembled WGS sequence"/>
</dbReference>
<dbReference type="GO" id="GO:0005658">
    <property type="term" value="C:alpha DNA polymerase:primase complex"/>
    <property type="evidence" value="ECO:0007669"/>
    <property type="project" value="TreeGrafter"/>
</dbReference>
<reference evidence="10" key="2">
    <citation type="submission" date="2023-02" db="EMBL/GenBank/DDBJ databases">
        <authorList>
            <consortium name="DOE Joint Genome Institute"/>
            <person name="Mondo S.J."/>
            <person name="Chang Y."/>
            <person name="Wang Y."/>
            <person name="Ahrendt S."/>
            <person name="Andreopoulos W."/>
            <person name="Barry K."/>
            <person name="Beard J."/>
            <person name="Benny G.L."/>
            <person name="Blankenship S."/>
            <person name="Bonito G."/>
            <person name="Cuomo C."/>
            <person name="Desiro A."/>
            <person name="Gervers K.A."/>
            <person name="Hundley H."/>
            <person name="Kuo A."/>
            <person name="LaButti K."/>
            <person name="Lang B.F."/>
            <person name="Lipzen A."/>
            <person name="O'Donnell K."/>
            <person name="Pangilinan J."/>
            <person name="Reynolds N."/>
            <person name="Sandor L."/>
            <person name="Smith M.W."/>
            <person name="Tsang A."/>
            <person name="Grigoriev I.V."/>
            <person name="Stajich J.E."/>
            <person name="Spatafora J.W."/>
        </authorList>
    </citation>
    <scope>NUCLEOTIDE SEQUENCE</scope>
    <source>
        <strain evidence="10">RSA 2281</strain>
    </source>
</reference>
<dbReference type="EMBL" id="JAIXMP010000006">
    <property type="protein sequence ID" value="KAI9271661.1"/>
    <property type="molecule type" value="Genomic_DNA"/>
</dbReference>
<accession>A0AAD5PGR5</accession>
<feature type="domain" description="DNA polymerase alpha/delta/epsilon subunit B" evidence="7">
    <location>
        <begin position="341"/>
        <end position="544"/>
    </location>
</feature>
<evidence type="ECO:0000256" key="4">
    <source>
        <dbReference type="ARBA" id="ARBA00022705"/>
    </source>
</evidence>
<evidence type="ECO:0000313" key="11">
    <source>
        <dbReference type="Proteomes" id="UP001209540"/>
    </source>
</evidence>
<dbReference type="PANTHER" id="PTHR23061">
    <property type="entry name" value="DNA POLYMERASE 2 ALPHA 70 KDA SUBUNIT"/>
    <property type="match status" value="1"/>
</dbReference>
<dbReference type="InterPro" id="IPR013627">
    <property type="entry name" value="Pol_alpha_B_N"/>
</dbReference>
<evidence type="ECO:0000259" key="9">
    <source>
        <dbReference type="Pfam" id="PF22062"/>
    </source>
</evidence>
<dbReference type="InterPro" id="IPR016722">
    <property type="entry name" value="DNA_pol_alpha_bsu"/>
</dbReference>
<protein>
    <recommendedName>
        <fullName evidence="3">DNA polymerase alpha subunit B</fullName>
    </recommendedName>
</protein>
<dbReference type="GO" id="GO:0003677">
    <property type="term" value="F:DNA binding"/>
    <property type="evidence" value="ECO:0007669"/>
    <property type="project" value="InterPro"/>
</dbReference>
<dbReference type="Gene3D" id="3.60.21.60">
    <property type="match status" value="1"/>
</dbReference>
<sequence>MSEQELAQTFSLDIKKHNSILIELASLCRIYNLSAQDIKFKWEAFTLNLGSGVLQPTVELIRQLKTNLQREFEQSLQQQQHQPSGTQQNNDRKTKSNVGFDISEYTMDTDDGDILESFMSRLVQDKRGTTTEALRVSEPMEVNKTSSLSQEPLTEATPFKAINAVENSYNNTLSLRGPVDTKVKRTNVNLVRPSVKEYRYMFEKIKDRADVLDEQIEYLSEFIQKENEQQFVNPTRPNQEQILAVGRICCDAAEGKLNDKSVMLETSRDIGMGKRIRLDLGKVQNYALFPGQIVGVEGTNNTGKVLAVDRILLPQMPAALERTANNIDGYNQLQQGKPIEIIVAAGPYTLDGDLSYQPLEELLKACAKQRPDVIILLGPFVSEHHPSFLNGSIDALPEDIYQERVATKLSRLTQECVGTRVMILPHADDVIHQYPVFPQPSLPSQSLGLSGVETLSNPATIDINGTAIAIGNIDISKHLSREEIAKSNSDRLARLSSHVLQQHSFYPLFPAAPTDSIDAEQIAEIQIPIKPDILIMPSQLKHSIKVCIFSSFDLLFFYNAKF</sequence>
<dbReference type="GO" id="GO:0006270">
    <property type="term" value="P:DNA replication initiation"/>
    <property type="evidence" value="ECO:0007669"/>
    <property type="project" value="TreeGrafter"/>
</dbReference>
<evidence type="ECO:0000259" key="8">
    <source>
        <dbReference type="Pfam" id="PF08418"/>
    </source>
</evidence>
<dbReference type="InterPro" id="IPR007185">
    <property type="entry name" value="DNA_pol_a/d/e_bsu"/>
</dbReference>
<evidence type="ECO:0000313" key="10">
    <source>
        <dbReference type="EMBL" id="KAI9271661.1"/>
    </source>
</evidence>
<gene>
    <name evidence="10" type="ORF">BDA99DRAFT_301372</name>
</gene>
<comment type="similarity">
    <text evidence="2">Belongs to the DNA polymerase alpha subunit B family.</text>
</comment>
<dbReference type="Pfam" id="PF04042">
    <property type="entry name" value="DNA_pol_E_B"/>
    <property type="match status" value="1"/>
</dbReference>
<evidence type="ECO:0000256" key="6">
    <source>
        <dbReference type="SAM" id="MobiDB-lite"/>
    </source>
</evidence>
<dbReference type="Pfam" id="PF22062">
    <property type="entry name" value="OB_DPOA2"/>
    <property type="match status" value="1"/>
</dbReference>
<comment type="caution">
    <text evidence="10">The sequence shown here is derived from an EMBL/GenBank/DDBJ whole genome shotgun (WGS) entry which is preliminary data.</text>
</comment>
<dbReference type="AlphaFoldDB" id="A0AAD5PGR5"/>
<reference evidence="10" key="1">
    <citation type="journal article" date="2022" name="IScience">
        <title>Evolution of zygomycete secretomes and the origins of terrestrial fungal ecologies.</title>
        <authorList>
            <person name="Chang Y."/>
            <person name="Wang Y."/>
            <person name="Mondo S."/>
            <person name="Ahrendt S."/>
            <person name="Andreopoulos W."/>
            <person name="Barry K."/>
            <person name="Beard J."/>
            <person name="Benny G.L."/>
            <person name="Blankenship S."/>
            <person name="Bonito G."/>
            <person name="Cuomo C."/>
            <person name="Desiro A."/>
            <person name="Gervers K.A."/>
            <person name="Hundley H."/>
            <person name="Kuo A."/>
            <person name="LaButti K."/>
            <person name="Lang B.F."/>
            <person name="Lipzen A."/>
            <person name="O'Donnell K."/>
            <person name="Pangilinan J."/>
            <person name="Reynolds N."/>
            <person name="Sandor L."/>
            <person name="Smith M.E."/>
            <person name="Tsang A."/>
            <person name="Grigoriev I.V."/>
            <person name="Stajich J.E."/>
            <person name="Spatafora J.W."/>
        </authorList>
    </citation>
    <scope>NUCLEOTIDE SEQUENCE</scope>
    <source>
        <strain evidence="10">RSA 2281</strain>
    </source>
</reference>
<evidence type="ECO:0000256" key="2">
    <source>
        <dbReference type="ARBA" id="ARBA00007299"/>
    </source>
</evidence>
<dbReference type="PIRSF" id="PIRSF018300">
    <property type="entry name" value="DNA_pol_alph_2"/>
    <property type="match status" value="1"/>
</dbReference>
<proteinExistence type="inferred from homology"/>
<keyword evidence="4" id="KW-0235">DNA replication</keyword>
<evidence type="ECO:0000256" key="1">
    <source>
        <dbReference type="ARBA" id="ARBA00004123"/>
    </source>
</evidence>
<organism evidence="10 11">
    <name type="scientific">Phascolomyces articulosus</name>
    <dbReference type="NCBI Taxonomy" id="60185"/>
    <lineage>
        <taxon>Eukaryota</taxon>
        <taxon>Fungi</taxon>
        <taxon>Fungi incertae sedis</taxon>
        <taxon>Mucoromycota</taxon>
        <taxon>Mucoromycotina</taxon>
        <taxon>Mucoromycetes</taxon>
        <taxon>Mucorales</taxon>
        <taxon>Lichtheimiaceae</taxon>
        <taxon>Phascolomyces</taxon>
    </lineage>
</organism>
<feature type="domain" description="DNA polymerase alpha subunit B N-terminal" evidence="8">
    <location>
        <begin position="8"/>
        <end position="66"/>
    </location>
</feature>
<feature type="domain" description="DNA polymerase alpha subunit B OB" evidence="9">
    <location>
        <begin position="210"/>
        <end position="312"/>
    </location>
</feature>
<name>A0AAD5PGR5_9FUNG</name>
<evidence type="ECO:0000256" key="3">
    <source>
        <dbReference type="ARBA" id="ARBA00018596"/>
    </source>
</evidence>
<keyword evidence="11" id="KW-1185">Reference proteome</keyword>
<keyword evidence="5" id="KW-0539">Nucleus</keyword>
<evidence type="ECO:0000259" key="7">
    <source>
        <dbReference type="Pfam" id="PF04042"/>
    </source>
</evidence>
<dbReference type="Pfam" id="PF08418">
    <property type="entry name" value="Pol_alpha_B_N"/>
    <property type="match status" value="1"/>
</dbReference>
<comment type="subcellular location">
    <subcellularLocation>
        <location evidence="1">Nucleus</location>
    </subcellularLocation>
</comment>
<feature type="region of interest" description="Disordered" evidence="6">
    <location>
        <begin position="72"/>
        <end position="97"/>
    </location>
</feature>
<dbReference type="PANTHER" id="PTHR23061:SF12">
    <property type="entry name" value="DNA POLYMERASE ALPHA SUBUNIT B"/>
    <property type="match status" value="1"/>
</dbReference>
<dbReference type="InterPro" id="IPR054300">
    <property type="entry name" value="OB_DPOA2"/>
</dbReference>
<feature type="compositionally biased region" description="Low complexity" evidence="6">
    <location>
        <begin position="74"/>
        <end position="88"/>
    </location>
</feature>
<evidence type="ECO:0000256" key="5">
    <source>
        <dbReference type="ARBA" id="ARBA00023242"/>
    </source>
</evidence>